<evidence type="ECO:0000256" key="5">
    <source>
        <dbReference type="ARBA" id="ARBA00022932"/>
    </source>
</evidence>
<dbReference type="Pfam" id="PF11799">
    <property type="entry name" value="IMS_C"/>
    <property type="match status" value="1"/>
</dbReference>
<comment type="subunit">
    <text evidence="6">Monomer.</text>
</comment>
<dbReference type="CDD" id="cd03586">
    <property type="entry name" value="PolY_Pol_IV_kappa"/>
    <property type="match status" value="1"/>
</dbReference>
<dbReference type="InterPro" id="IPR024728">
    <property type="entry name" value="PolY_HhH_motif"/>
</dbReference>
<dbReference type="Pfam" id="PF00817">
    <property type="entry name" value="IMS"/>
    <property type="match status" value="1"/>
</dbReference>
<dbReference type="GO" id="GO:0000287">
    <property type="term" value="F:magnesium ion binding"/>
    <property type="evidence" value="ECO:0007669"/>
    <property type="project" value="UniProtKB-UniRule"/>
</dbReference>
<evidence type="ECO:0000256" key="4">
    <source>
        <dbReference type="ARBA" id="ARBA00022763"/>
    </source>
</evidence>
<comment type="subcellular location">
    <subcellularLocation>
        <location evidence="6">Cytoplasm</location>
    </subcellularLocation>
</comment>
<dbReference type="SUPFAM" id="SSF56672">
    <property type="entry name" value="DNA/RNA polymerases"/>
    <property type="match status" value="1"/>
</dbReference>
<sequence>MGKIVFHIDVNSAFLSWSAMERLRQGIDETDLRTVPSAVGGDEEARHGVVLAKSTPAGKYGVTTGEPLAAARRKCPGLIVIRPDFQVYVKQSNRLRELLGKYTDQVIPYSIDEAWAEFEGFEGLYGDPEEFANRLREEIRETLGFTVNIGVSTNRLLSKMAGDFKKPDLVHTLFPDEISKKLWPLPVGKLLFVGRAAAEKLRGLGIYTIGDLANADPAMLKAHMKKHGEALWNYAWGREPDDLFGIHTENKGYGNSVTTAEDVTEEGHARQILLSLCETVGIRLRADHKKAGAVSVGMRTGNFENSSRQMQLDSATDVTEELFRASCSLLMRMWDGHKPLRLLNVTATRLTEEEYRQYDLFDRVDYGKLEKADRAMDSIRARFGEDAVMRASFLKSGVAPTGGGLNREKRRERMDPDRSVR</sequence>
<comment type="similarity">
    <text evidence="1 6">Belongs to the DNA polymerase type-Y family.</text>
</comment>
<feature type="active site" evidence="6">
    <location>
        <position position="113"/>
    </location>
</feature>
<dbReference type="GO" id="GO:0006281">
    <property type="term" value="P:DNA repair"/>
    <property type="evidence" value="ECO:0007669"/>
    <property type="project" value="UniProtKB-UniRule"/>
</dbReference>
<evidence type="ECO:0000313" key="10">
    <source>
        <dbReference type="Proteomes" id="UP000886883"/>
    </source>
</evidence>
<keyword evidence="4 6" id="KW-0227">DNA damage</keyword>
<gene>
    <name evidence="6" type="primary">dinB</name>
    <name evidence="9" type="ORF">H9763_06940</name>
</gene>
<dbReference type="InterPro" id="IPR017961">
    <property type="entry name" value="DNA_pol_Y-fam_little_finger"/>
</dbReference>
<keyword evidence="3 6" id="KW-0548">Nucleotidyltransferase</keyword>
<feature type="binding site" evidence="6">
    <location>
        <position position="112"/>
    </location>
    <ligand>
        <name>Mg(2+)</name>
        <dbReference type="ChEBI" id="CHEBI:18420"/>
    </ligand>
</feature>
<feature type="domain" description="UmuC" evidence="8">
    <location>
        <begin position="5"/>
        <end position="194"/>
    </location>
</feature>
<evidence type="ECO:0000259" key="8">
    <source>
        <dbReference type="PROSITE" id="PS50173"/>
    </source>
</evidence>
<keyword evidence="6" id="KW-0808">Transferase</keyword>
<organism evidence="9 10">
    <name type="scientific">Candidatus Eisenbergiella merdigallinarum</name>
    <dbReference type="NCBI Taxonomy" id="2838552"/>
    <lineage>
        <taxon>Bacteria</taxon>
        <taxon>Bacillati</taxon>
        <taxon>Bacillota</taxon>
        <taxon>Clostridia</taxon>
        <taxon>Lachnospirales</taxon>
        <taxon>Lachnospiraceae</taxon>
        <taxon>Eisenbergiella</taxon>
    </lineage>
</organism>
<evidence type="ECO:0000256" key="7">
    <source>
        <dbReference type="SAM" id="MobiDB-lite"/>
    </source>
</evidence>
<evidence type="ECO:0000256" key="3">
    <source>
        <dbReference type="ARBA" id="ARBA00022695"/>
    </source>
</evidence>
<evidence type="ECO:0000256" key="2">
    <source>
        <dbReference type="ARBA" id="ARBA00022457"/>
    </source>
</evidence>
<keyword evidence="6" id="KW-0234">DNA repair</keyword>
<dbReference type="InterPro" id="IPR050116">
    <property type="entry name" value="DNA_polymerase-Y"/>
</dbReference>
<dbReference type="EMBL" id="DWXE01000024">
    <property type="protein sequence ID" value="HJB91187.1"/>
    <property type="molecule type" value="Genomic_DNA"/>
</dbReference>
<dbReference type="EC" id="2.7.7.7" evidence="6"/>
<proteinExistence type="inferred from homology"/>
<dbReference type="Gene3D" id="3.30.70.270">
    <property type="match status" value="1"/>
</dbReference>
<comment type="caution">
    <text evidence="9">The sequence shown here is derived from an EMBL/GenBank/DDBJ whole genome shotgun (WGS) entry which is preliminary data.</text>
</comment>
<dbReference type="HAMAP" id="MF_01113">
    <property type="entry name" value="DNApol_IV"/>
    <property type="match status" value="1"/>
</dbReference>
<dbReference type="InterPro" id="IPR036775">
    <property type="entry name" value="DNA_pol_Y-fam_lit_finger_sf"/>
</dbReference>
<evidence type="ECO:0000313" key="9">
    <source>
        <dbReference type="EMBL" id="HJB91187.1"/>
    </source>
</evidence>
<dbReference type="InterPro" id="IPR001126">
    <property type="entry name" value="UmuC"/>
</dbReference>
<dbReference type="InterPro" id="IPR043502">
    <property type="entry name" value="DNA/RNA_pol_sf"/>
</dbReference>
<name>A0A9D2MQT8_9FIRM</name>
<dbReference type="Gene3D" id="1.10.150.20">
    <property type="entry name" value="5' to 3' exonuclease, C-terminal subdomain"/>
    <property type="match status" value="1"/>
</dbReference>
<feature type="compositionally biased region" description="Basic and acidic residues" evidence="7">
    <location>
        <begin position="406"/>
        <end position="421"/>
    </location>
</feature>
<keyword evidence="6" id="KW-0238">DNA-binding</keyword>
<comment type="cofactor">
    <cofactor evidence="6">
        <name>Mg(2+)</name>
        <dbReference type="ChEBI" id="CHEBI:18420"/>
    </cofactor>
    <text evidence="6">Binds 2 magnesium ions per subunit.</text>
</comment>
<keyword evidence="6" id="KW-0479">Metal-binding</keyword>
<dbReference type="GO" id="GO:0005829">
    <property type="term" value="C:cytosol"/>
    <property type="evidence" value="ECO:0007669"/>
    <property type="project" value="TreeGrafter"/>
</dbReference>
<dbReference type="SUPFAM" id="SSF100879">
    <property type="entry name" value="Lesion bypass DNA polymerase (Y-family), little finger domain"/>
    <property type="match status" value="1"/>
</dbReference>
<dbReference type="Proteomes" id="UP000886883">
    <property type="component" value="Unassembled WGS sequence"/>
</dbReference>
<dbReference type="GO" id="GO:0003684">
    <property type="term" value="F:damaged DNA binding"/>
    <property type="evidence" value="ECO:0007669"/>
    <property type="project" value="InterPro"/>
</dbReference>
<dbReference type="PANTHER" id="PTHR11076:SF35">
    <property type="entry name" value="DNA REPAIR PROTEIN HOMOLOG YOBH"/>
    <property type="match status" value="1"/>
</dbReference>
<dbReference type="GO" id="GO:0042276">
    <property type="term" value="P:error-prone translesion synthesis"/>
    <property type="evidence" value="ECO:0007669"/>
    <property type="project" value="TreeGrafter"/>
</dbReference>
<evidence type="ECO:0000256" key="6">
    <source>
        <dbReference type="HAMAP-Rule" id="MF_01113"/>
    </source>
</evidence>
<dbReference type="Pfam" id="PF11798">
    <property type="entry name" value="IMS_HHH"/>
    <property type="match status" value="1"/>
</dbReference>
<dbReference type="Gene3D" id="3.30.1490.100">
    <property type="entry name" value="DNA polymerase, Y-family, little finger domain"/>
    <property type="match status" value="1"/>
</dbReference>
<feature type="site" description="Substrate discrimination" evidence="6">
    <location>
        <position position="14"/>
    </location>
</feature>
<keyword evidence="6" id="KW-0460">Magnesium</keyword>
<reference evidence="9" key="1">
    <citation type="journal article" date="2021" name="PeerJ">
        <title>Extensive microbial diversity within the chicken gut microbiome revealed by metagenomics and culture.</title>
        <authorList>
            <person name="Gilroy R."/>
            <person name="Ravi A."/>
            <person name="Getino M."/>
            <person name="Pursley I."/>
            <person name="Horton D.L."/>
            <person name="Alikhan N.F."/>
            <person name="Baker D."/>
            <person name="Gharbi K."/>
            <person name="Hall N."/>
            <person name="Watson M."/>
            <person name="Adriaenssens E.M."/>
            <person name="Foster-Nyarko E."/>
            <person name="Jarju S."/>
            <person name="Secka A."/>
            <person name="Antonio M."/>
            <person name="Oren A."/>
            <person name="Chaudhuri R.R."/>
            <person name="La Ragione R."/>
            <person name="Hildebrand F."/>
            <person name="Pallen M.J."/>
        </authorList>
    </citation>
    <scope>NUCLEOTIDE SEQUENCE</scope>
    <source>
        <strain evidence="9">USAMLcec3-2134</strain>
    </source>
</reference>
<keyword evidence="5 6" id="KW-0239">DNA-directed DNA polymerase</keyword>
<dbReference type="GO" id="GO:0003887">
    <property type="term" value="F:DNA-directed DNA polymerase activity"/>
    <property type="evidence" value="ECO:0007669"/>
    <property type="project" value="UniProtKB-UniRule"/>
</dbReference>
<reference evidence="9" key="2">
    <citation type="submission" date="2021-04" db="EMBL/GenBank/DDBJ databases">
        <authorList>
            <person name="Gilroy R."/>
        </authorList>
    </citation>
    <scope>NUCLEOTIDE SEQUENCE</scope>
    <source>
        <strain evidence="9">USAMLcec3-2134</strain>
    </source>
</reference>
<comment type="function">
    <text evidence="6">Poorly processive, error-prone DNA polymerase involved in untargeted mutagenesis. Copies undamaged DNA at stalled replication forks, which arise in vivo from mismatched or misaligned primer ends. These misaligned primers can be extended by PolIV. Exhibits no 3'-5' exonuclease (proofreading) activity. May be involved in translesional synthesis, in conjunction with the beta clamp from PolIII.</text>
</comment>
<keyword evidence="6" id="KW-0235">DNA replication</keyword>
<dbReference type="PANTHER" id="PTHR11076">
    <property type="entry name" value="DNA REPAIR POLYMERASE UMUC / TRANSFERASE FAMILY MEMBER"/>
    <property type="match status" value="1"/>
</dbReference>
<dbReference type="AlphaFoldDB" id="A0A9D2MQT8"/>
<feature type="region of interest" description="Disordered" evidence="7">
    <location>
        <begin position="399"/>
        <end position="421"/>
    </location>
</feature>
<accession>A0A9D2MQT8</accession>
<dbReference type="InterPro" id="IPR043128">
    <property type="entry name" value="Rev_trsase/Diguanyl_cyclase"/>
</dbReference>
<protein>
    <recommendedName>
        <fullName evidence="6">DNA polymerase IV</fullName>
        <shortName evidence="6">Pol IV</shortName>
        <ecNumber evidence="6">2.7.7.7</ecNumber>
    </recommendedName>
</protein>
<dbReference type="GO" id="GO:0006261">
    <property type="term" value="P:DNA-templated DNA replication"/>
    <property type="evidence" value="ECO:0007669"/>
    <property type="project" value="UniProtKB-UniRule"/>
</dbReference>
<dbReference type="GO" id="GO:0009432">
    <property type="term" value="P:SOS response"/>
    <property type="evidence" value="ECO:0007669"/>
    <property type="project" value="TreeGrafter"/>
</dbReference>
<dbReference type="Gene3D" id="3.40.1170.60">
    <property type="match status" value="1"/>
</dbReference>
<keyword evidence="6" id="KW-0963">Cytoplasm</keyword>
<evidence type="ECO:0000256" key="1">
    <source>
        <dbReference type="ARBA" id="ARBA00010945"/>
    </source>
</evidence>
<keyword evidence="2 6" id="KW-0515">Mutator protein</keyword>
<comment type="catalytic activity">
    <reaction evidence="6">
        <text>DNA(n) + a 2'-deoxyribonucleoside 5'-triphosphate = DNA(n+1) + diphosphate</text>
        <dbReference type="Rhea" id="RHEA:22508"/>
        <dbReference type="Rhea" id="RHEA-COMP:17339"/>
        <dbReference type="Rhea" id="RHEA-COMP:17340"/>
        <dbReference type="ChEBI" id="CHEBI:33019"/>
        <dbReference type="ChEBI" id="CHEBI:61560"/>
        <dbReference type="ChEBI" id="CHEBI:173112"/>
        <dbReference type="EC" id="2.7.7.7"/>
    </reaction>
</comment>
<dbReference type="PROSITE" id="PS50173">
    <property type="entry name" value="UMUC"/>
    <property type="match status" value="1"/>
</dbReference>
<feature type="binding site" evidence="6">
    <location>
        <position position="9"/>
    </location>
    <ligand>
        <name>Mg(2+)</name>
        <dbReference type="ChEBI" id="CHEBI:18420"/>
    </ligand>
</feature>
<dbReference type="InterPro" id="IPR022880">
    <property type="entry name" value="DNApol_IV"/>
</dbReference>